<reference evidence="3" key="1">
    <citation type="journal article" date="2017" name="Biotechnol. Biofuels">
        <title>Evaluation of environmental bacterial communities as a factor affecting the growth of duckweed Lemna minor.</title>
        <authorList>
            <person name="Ishizawa H."/>
            <person name="Kuroda M."/>
            <person name="Morikawa M."/>
            <person name="Ike M."/>
        </authorList>
    </citation>
    <scope>NUCLEOTIDE SEQUENCE [LARGE SCALE GENOMIC DNA]</scope>
    <source>
        <strain evidence="3">M6</strain>
    </source>
</reference>
<evidence type="ECO:0000313" key="3">
    <source>
        <dbReference type="Proteomes" id="UP000278756"/>
    </source>
</evidence>
<feature type="transmembrane region" description="Helical" evidence="1">
    <location>
        <begin position="62"/>
        <end position="84"/>
    </location>
</feature>
<dbReference type="InterPro" id="IPR052959">
    <property type="entry name" value="Inner_membrane_assoc"/>
</dbReference>
<name>A0A3G9FWG9_9CAUL</name>
<keyword evidence="1" id="KW-1133">Transmembrane helix</keyword>
<dbReference type="RefSeq" id="WP_013478242.1">
    <property type="nucleotide sequence ID" value="NZ_AP018827.1"/>
</dbReference>
<dbReference type="InterPro" id="IPR007436">
    <property type="entry name" value="DUF485"/>
</dbReference>
<accession>A0A3G9FWG9</accession>
<dbReference type="AlphaFoldDB" id="A0A3G9FWG9"/>
<gene>
    <name evidence="2" type="ORF">EM6_0027</name>
</gene>
<dbReference type="GO" id="GO:0005886">
    <property type="term" value="C:plasma membrane"/>
    <property type="evidence" value="ECO:0007669"/>
    <property type="project" value="TreeGrafter"/>
</dbReference>
<reference evidence="3" key="2">
    <citation type="journal article" date="2017" name="Plant Physiol. Biochem.">
        <title>Differential oxidative and antioxidative response of duckweed Lemna minor toward plant growth promoting/inhibiting bacteria.</title>
        <authorList>
            <person name="Ishizawa H."/>
            <person name="Kuroda M."/>
            <person name="Morikawa M."/>
            <person name="Ike M."/>
        </authorList>
    </citation>
    <scope>NUCLEOTIDE SEQUENCE [LARGE SCALE GENOMIC DNA]</scope>
    <source>
        <strain evidence="3">M6</strain>
    </source>
</reference>
<sequence>MSSDEVYRRIYDNPKFQALVKKRGRFAWTLSALMLLAYYGFVCLIAFDPKLLGTRIQPDAVLTWGIPGGIGLILLCFILTGIYVQRANGEFDREVRQILEEAGQ</sequence>
<organism evidence="2 3">
    <name type="scientific">Asticcacaulis excentricus</name>
    <dbReference type="NCBI Taxonomy" id="78587"/>
    <lineage>
        <taxon>Bacteria</taxon>
        <taxon>Pseudomonadati</taxon>
        <taxon>Pseudomonadota</taxon>
        <taxon>Alphaproteobacteria</taxon>
        <taxon>Caulobacterales</taxon>
        <taxon>Caulobacteraceae</taxon>
        <taxon>Asticcacaulis</taxon>
    </lineage>
</organism>
<keyword evidence="1" id="KW-0472">Membrane</keyword>
<dbReference type="EMBL" id="AP018827">
    <property type="protein sequence ID" value="BBF79462.1"/>
    <property type="molecule type" value="Genomic_DNA"/>
</dbReference>
<evidence type="ECO:0000256" key="1">
    <source>
        <dbReference type="SAM" id="Phobius"/>
    </source>
</evidence>
<proteinExistence type="predicted"/>
<dbReference type="Proteomes" id="UP000278756">
    <property type="component" value="Chromosome 1"/>
</dbReference>
<dbReference type="Pfam" id="PF04341">
    <property type="entry name" value="DUF485"/>
    <property type="match status" value="1"/>
</dbReference>
<keyword evidence="1" id="KW-0812">Transmembrane</keyword>
<dbReference type="OMA" id="KRGRFAW"/>
<protein>
    <submittedName>
        <fullName evidence="2">Putative membrane protein, clustering with ActP</fullName>
    </submittedName>
</protein>
<feature type="transmembrane region" description="Helical" evidence="1">
    <location>
        <begin position="26"/>
        <end position="47"/>
    </location>
</feature>
<dbReference type="PANTHER" id="PTHR38598">
    <property type="entry name" value="INNER MEMBRANE PROTEIN YJCH"/>
    <property type="match status" value="1"/>
</dbReference>
<evidence type="ECO:0000313" key="2">
    <source>
        <dbReference type="EMBL" id="BBF79462.1"/>
    </source>
</evidence>
<dbReference type="PANTHER" id="PTHR38598:SF1">
    <property type="entry name" value="INNER MEMBRANE PROTEIN YJCH"/>
    <property type="match status" value="1"/>
</dbReference>
<dbReference type="OrthoDB" id="5297034at2"/>